<dbReference type="Pfam" id="PF20241">
    <property type="entry name" value="DUF6598"/>
    <property type="match status" value="1"/>
</dbReference>
<dbReference type="Proteomes" id="UP000823388">
    <property type="component" value="Chromosome 1N"/>
</dbReference>
<evidence type="ECO:0000313" key="3">
    <source>
        <dbReference type="Proteomes" id="UP000823388"/>
    </source>
</evidence>
<feature type="domain" description="DUF6598" evidence="1">
    <location>
        <begin position="146"/>
        <end position="373"/>
    </location>
</feature>
<dbReference type="OrthoDB" id="631772at2759"/>
<proteinExistence type="predicted"/>
<comment type="caution">
    <text evidence="2">The sequence shown here is derived from an EMBL/GenBank/DDBJ whole genome shotgun (WGS) entry which is preliminary data.</text>
</comment>
<dbReference type="AlphaFoldDB" id="A0A8T0WJN8"/>
<dbReference type="PANTHER" id="PTHR33065">
    <property type="entry name" value="OS07G0486400 PROTEIN"/>
    <property type="match status" value="1"/>
</dbReference>
<dbReference type="PANTHER" id="PTHR33065:SF93">
    <property type="entry name" value="DUF6598 DOMAIN-CONTAINING PROTEIN"/>
    <property type="match status" value="1"/>
</dbReference>
<accession>A0A8T0WJN8</accession>
<evidence type="ECO:0000313" key="2">
    <source>
        <dbReference type="EMBL" id="KAG2648200.1"/>
    </source>
</evidence>
<dbReference type="EMBL" id="CM029038">
    <property type="protein sequence ID" value="KAG2648200.1"/>
    <property type="molecule type" value="Genomic_DNA"/>
</dbReference>
<organism evidence="2 3">
    <name type="scientific">Panicum virgatum</name>
    <name type="common">Blackwell switchgrass</name>
    <dbReference type="NCBI Taxonomy" id="38727"/>
    <lineage>
        <taxon>Eukaryota</taxon>
        <taxon>Viridiplantae</taxon>
        <taxon>Streptophyta</taxon>
        <taxon>Embryophyta</taxon>
        <taxon>Tracheophyta</taxon>
        <taxon>Spermatophyta</taxon>
        <taxon>Magnoliopsida</taxon>
        <taxon>Liliopsida</taxon>
        <taxon>Poales</taxon>
        <taxon>Poaceae</taxon>
        <taxon>PACMAD clade</taxon>
        <taxon>Panicoideae</taxon>
        <taxon>Panicodae</taxon>
        <taxon>Paniceae</taxon>
        <taxon>Panicinae</taxon>
        <taxon>Panicum</taxon>
        <taxon>Panicum sect. Hiantes</taxon>
    </lineage>
</organism>
<reference evidence="2" key="1">
    <citation type="submission" date="2020-05" db="EMBL/GenBank/DDBJ databases">
        <title>WGS assembly of Panicum virgatum.</title>
        <authorList>
            <person name="Lovell J.T."/>
            <person name="Jenkins J."/>
            <person name="Shu S."/>
            <person name="Juenger T.E."/>
            <person name="Schmutz J."/>
        </authorList>
    </citation>
    <scope>NUCLEOTIDE SEQUENCE</scope>
    <source>
        <strain evidence="2">AP13</strain>
    </source>
</reference>
<gene>
    <name evidence="2" type="ORF">PVAP13_1NG043500</name>
</gene>
<keyword evidence="3" id="KW-1185">Reference proteome</keyword>
<dbReference type="InterPro" id="IPR046533">
    <property type="entry name" value="DUF6598"/>
</dbReference>
<sequence>MADGDDSATVSCGRRDFTRGCSLRTSMVADSVVLRGADRLSSAMKDFKQGSGLEPFVDEAERLAREAELMEFHREAARYREHRERKRAAEESIRDFDPKQGGEYYNRFRFIDLTRFDLDEESPLGPMRFTNAVYKNANDYELCEGINIFSVKIGTLDVDFPIYVYGTVIARDSLDEKCVYLFRRDRDHCQFINSEDESLILTGPKRGLALISENYVEIDLKIKDHQGQDKELSKGILSIRGIERRELERCELESGSLSTRLSTVDVMYGVVKDAVEGTIAIEVLQGGFNGKITAHTTSILHSLVLYDSQVVGDGIGIIKLMQPVISVYVKDMLVIVAQTSDGTLERTIRFTPKINGGEEEVITVGVTKMRVKVAWSIMDF</sequence>
<name>A0A8T0WJN8_PANVG</name>
<evidence type="ECO:0000259" key="1">
    <source>
        <dbReference type="Pfam" id="PF20241"/>
    </source>
</evidence>
<protein>
    <recommendedName>
        <fullName evidence="1">DUF6598 domain-containing protein</fullName>
    </recommendedName>
</protein>